<organism evidence="13 14">
    <name type="scientific">Rarobacter incanus</name>
    <dbReference type="NCBI Taxonomy" id="153494"/>
    <lineage>
        <taxon>Bacteria</taxon>
        <taxon>Bacillati</taxon>
        <taxon>Actinomycetota</taxon>
        <taxon>Actinomycetes</taxon>
        <taxon>Micrococcales</taxon>
        <taxon>Rarobacteraceae</taxon>
        <taxon>Rarobacter</taxon>
    </lineage>
</organism>
<reference evidence="13 14" key="1">
    <citation type="submission" date="2019-06" db="EMBL/GenBank/DDBJ databases">
        <title>Sequencing the genomes of 1000 actinobacteria strains.</title>
        <authorList>
            <person name="Klenk H.-P."/>
        </authorList>
    </citation>
    <scope>NUCLEOTIDE SEQUENCE [LARGE SCALE GENOMIC DNA]</scope>
    <source>
        <strain evidence="13 14">DSM 10596</strain>
    </source>
</reference>
<keyword evidence="14" id="KW-1185">Reference proteome</keyword>
<dbReference type="PANTHER" id="PTHR14269:SF62">
    <property type="entry name" value="CDP-DIACYLGLYCEROL--GLYCEROL-3-PHOSPHATE 3-PHOSPHATIDYLTRANSFERASE 1, CHLOROPLASTIC"/>
    <property type="match status" value="1"/>
</dbReference>
<dbReference type="InterPro" id="IPR043130">
    <property type="entry name" value="CDP-OH_PTrfase_TM_dom"/>
</dbReference>
<sequence>MAQSPKPTNRIVTIPNVISTIRLVLVAMFGVLVASSHEVAAIVVLGIAGFSDWLDGFLARRLNQVSRLGQMLDPIADRVLIIASLLALAYRDVVPWWIVALVFGREILLAALLAAARPRGYQTYEVSKHGKLGAFLLMVAFPLLLLAMVVGPAHEAIKAIGWAFMIWGVVVYWLAGIDYAAAALRVLRRPALAPSTEG</sequence>
<evidence type="ECO:0000256" key="10">
    <source>
        <dbReference type="ARBA" id="ARBA00023264"/>
    </source>
</evidence>
<proteinExistence type="inferred from homology"/>
<gene>
    <name evidence="13" type="ORF">FB389_0298</name>
</gene>
<dbReference type="Gene3D" id="1.20.120.1760">
    <property type="match status" value="1"/>
</dbReference>
<dbReference type="GO" id="GO:0008444">
    <property type="term" value="F:CDP-diacylglycerol-glycerol-3-phosphate 3-phosphatidyltransferase activity"/>
    <property type="evidence" value="ECO:0007669"/>
    <property type="project" value="InterPro"/>
</dbReference>
<dbReference type="InterPro" id="IPR048254">
    <property type="entry name" value="CDP_ALCOHOL_P_TRANSF_CS"/>
</dbReference>
<keyword evidence="7" id="KW-0443">Lipid metabolism</keyword>
<keyword evidence="10" id="KW-1208">Phospholipid metabolism</keyword>
<keyword evidence="6 12" id="KW-1133">Transmembrane helix</keyword>
<keyword evidence="4 11" id="KW-0808">Transferase</keyword>
<dbReference type="EMBL" id="VFNV01000001">
    <property type="protein sequence ID" value="TQK75666.1"/>
    <property type="molecule type" value="Genomic_DNA"/>
</dbReference>
<evidence type="ECO:0000256" key="7">
    <source>
        <dbReference type="ARBA" id="ARBA00023098"/>
    </source>
</evidence>
<dbReference type="InterPro" id="IPR000462">
    <property type="entry name" value="CDP-OH_P_trans"/>
</dbReference>
<dbReference type="UniPathway" id="UPA00085"/>
<evidence type="ECO:0000256" key="11">
    <source>
        <dbReference type="RuleBase" id="RU003750"/>
    </source>
</evidence>
<evidence type="ECO:0000256" key="6">
    <source>
        <dbReference type="ARBA" id="ARBA00022989"/>
    </source>
</evidence>
<keyword evidence="5 12" id="KW-0812">Transmembrane</keyword>
<dbReference type="PROSITE" id="PS00379">
    <property type="entry name" value="CDP_ALCOHOL_P_TRANSF"/>
    <property type="match status" value="1"/>
</dbReference>
<evidence type="ECO:0000256" key="8">
    <source>
        <dbReference type="ARBA" id="ARBA00023136"/>
    </source>
</evidence>
<evidence type="ECO:0000256" key="3">
    <source>
        <dbReference type="ARBA" id="ARBA00022516"/>
    </source>
</evidence>
<evidence type="ECO:0000256" key="4">
    <source>
        <dbReference type="ARBA" id="ARBA00022679"/>
    </source>
</evidence>
<dbReference type="GO" id="GO:0016020">
    <property type="term" value="C:membrane"/>
    <property type="evidence" value="ECO:0007669"/>
    <property type="project" value="UniProtKB-SubCell"/>
</dbReference>
<dbReference type="PANTHER" id="PTHR14269">
    <property type="entry name" value="CDP-DIACYLGLYCEROL--GLYCEROL-3-PHOSPHATE 3-PHOSPHATIDYLTRANSFERASE-RELATED"/>
    <property type="match status" value="1"/>
</dbReference>
<keyword evidence="9" id="KW-0594">Phospholipid biosynthesis</keyword>
<comment type="subcellular location">
    <subcellularLocation>
        <location evidence="1">Membrane</location>
        <topology evidence="1">Multi-pass membrane protein</topology>
    </subcellularLocation>
</comment>
<dbReference type="AlphaFoldDB" id="A0A542SM09"/>
<feature type="transmembrane region" description="Helical" evidence="12">
    <location>
        <begin position="135"/>
        <end position="153"/>
    </location>
</feature>
<feature type="transmembrane region" description="Helical" evidence="12">
    <location>
        <begin position="96"/>
        <end position="115"/>
    </location>
</feature>
<evidence type="ECO:0000256" key="2">
    <source>
        <dbReference type="ARBA" id="ARBA00010441"/>
    </source>
</evidence>
<dbReference type="GO" id="GO:0046474">
    <property type="term" value="P:glycerophospholipid biosynthetic process"/>
    <property type="evidence" value="ECO:0007669"/>
    <property type="project" value="TreeGrafter"/>
</dbReference>
<evidence type="ECO:0000256" key="5">
    <source>
        <dbReference type="ARBA" id="ARBA00022692"/>
    </source>
</evidence>
<evidence type="ECO:0000256" key="9">
    <source>
        <dbReference type="ARBA" id="ARBA00023209"/>
    </source>
</evidence>
<evidence type="ECO:0000313" key="14">
    <source>
        <dbReference type="Proteomes" id="UP000316181"/>
    </source>
</evidence>
<accession>A0A542SM09</accession>
<dbReference type="InterPro" id="IPR050324">
    <property type="entry name" value="CDP-alcohol_PTase-I"/>
</dbReference>
<evidence type="ECO:0000256" key="12">
    <source>
        <dbReference type="SAM" id="Phobius"/>
    </source>
</evidence>
<dbReference type="PIRSF" id="PIRSF000847">
    <property type="entry name" value="Phos_ph_gly_syn"/>
    <property type="match status" value="1"/>
</dbReference>
<dbReference type="InterPro" id="IPR004570">
    <property type="entry name" value="Phosphatidylglycerol_P_synth"/>
</dbReference>
<dbReference type="Proteomes" id="UP000316181">
    <property type="component" value="Unassembled WGS sequence"/>
</dbReference>
<name>A0A542SM09_9MICO</name>
<keyword evidence="3" id="KW-0444">Lipid biosynthesis</keyword>
<evidence type="ECO:0000256" key="1">
    <source>
        <dbReference type="ARBA" id="ARBA00004141"/>
    </source>
</evidence>
<protein>
    <submittedName>
        <fullName evidence="13">CDP-diacylglycerol-phosphatidylglycerol phosphatidyltransferase</fullName>
    </submittedName>
</protein>
<evidence type="ECO:0000313" key="13">
    <source>
        <dbReference type="EMBL" id="TQK75666.1"/>
    </source>
</evidence>
<dbReference type="Pfam" id="PF01066">
    <property type="entry name" value="CDP-OH_P_transf"/>
    <property type="match status" value="1"/>
</dbReference>
<comment type="caution">
    <text evidence="13">The sequence shown here is derived from an EMBL/GenBank/DDBJ whole genome shotgun (WGS) entry which is preliminary data.</text>
</comment>
<comment type="similarity">
    <text evidence="2 11">Belongs to the CDP-alcohol phosphatidyltransferase class-I family.</text>
</comment>
<keyword evidence="8 12" id="KW-0472">Membrane</keyword>
<feature type="transmembrane region" description="Helical" evidence="12">
    <location>
        <begin position="159"/>
        <end position="181"/>
    </location>
</feature>